<dbReference type="InterPro" id="IPR000873">
    <property type="entry name" value="AMP-dep_synth/lig_dom"/>
</dbReference>
<dbReference type="OMA" id="GLMQDWP"/>
<evidence type="ECO:0000256" key="1">
    <source>
        <dbReference type="ARBA" id="ARBA00006432"/>
    </source>
</evidence>
<evidence type="ECO:0000313" key="6">
    <source>
        <dbReference type="Proteomes" id="UP000078561"/>
    </source>
</evidence>
<dbReference type="InterPro" id="IPR045851">
    <property type="entry name" value="AMP-bd_C_sf"/>
</dbReference>
<dbReference type="CDD" id="cd05911">
    <property type="entry name" value="Firefly_Luc_like"/>
    <property type="match status" value="1"/>
</dbReference>
<dbReference type="PANTHER" id="PTHR24096:SF149">
    <property type="entry name" value="AMP-BINDING DOMAIN-CONTAINING PROTEIN-RELATED"/>
    <property type="match status" value="1"/>
</dbReference>
<dbReference type="InterPro" id="IPR020845">
    <property type="entry name" value="AMP-binding_CS"/>
</dbReference>
<dbReference type="Gene3D" id="3.40.50.980">
    <property type="match status" value="2"/>
</dbReference>
<dbReference type="STRING" id="4829.A0A163MD58"/>
<dbReference type="GO" id="GO:0016405">
    <property type="term" value="F:CoA-ligase activity"/>
    <property type="evidence" value="ECO:0007669"/>
    <property type="project" value="TreeGrafter"/>
</dbReference>
<keyword evidence="2" id="KW-0436">Ligase</keyword>
<comment type="similarity">
    <text evidence="1">Belongs to the ATP-dependent AMP-binding enzyme family.</text>
</comment>
<dbReference type="Pfam" id="PF13193">
    <property type="entry name" value="AMP-binding_C"/>
    <property type="match status" value="1"/>
</dbReference>
<reference evidence="5" key="1">
    <citation type="submission" date="2016-04" db="EMBL/GenBank/DDBJ databases">
        <authorList>
            <person name="Evans L.H."/>
            <person name="Alamgir A."/>
            <person name="Owens N."/>
            <person name="Weber N.D."/>
            <person name="Virtaneva K."/>
            <person name="Barbian K."/>
            <person name="Babar A."/>
            <person name="Rosenke K."/>
        </authorList>
    </citation>
    <scope>NUCLEOTIDE SEQUENCE [LARGE SCALE GENOMIC DNA]</scope>
    <source>
        <strain evidence="5">CBS 101.48</strain>
    </source>
</reference>
<proteinExistence type="inferred from homology"/>
<protein>
    <recommendedName>
        <fullName evidence="7">AMP-dependent synthetase/ligase domain-containing protein</fullName>
    </recommendedName>
</protein>
<dbReference type="PANTHER" id="PTHR24096">
    <property type="entry name" value="LONG-CHAIN-FATTY-ACID--COA LIGASE"/>
    <property type="match status" value="1"/>
</dbReference>
<feature type="domain" description="AMP-dependent synthetase/ligase" evidence="3">
    <location>
        <begin position="28"/>
        <end position="394"/>
    </location>
</feature>
<feature type="domain" description="AMP-binding enzyme C-terminal" evidence="4">
    <location>
        <begin position="467"/>
        <end position="547"/>
    </location>
</feature>
<dbReference type="InterPro" id="IPR025110">
    <property type="entry name" value="AMP-bd_C"/>
</dbReference>
<dbReference type="Proteomes" id="UP000078561">
    <property type="component" value="Unassembled WGS sequence"/>
</dbReference>
<sequence length="571" mass="62866">MIYKSTLPEQTIPDIDIYSFLMHDNEHNVKPTAKDTVVTIDGHSGRTLTHGQVKDLSSRLAAGWVDNVGLGPGDVVAVFAPNQYDHIVLYFSLLAARCTITPGNPAYTEDEFHHQIANSGANTLVTVPALLPVLLKVCDKVGLSRDRIFLFGDNQVDGCKPFYSLLPKDNNRRVSAPLNGINPAEDVAFICYSSGTTGVAKGVTLTHRNFVGQVLINVNFDPENTHDDDVLIAFLPFYHIYGLTLSLNSYYRVMPVVVMSRFELELFCQLIERYKVTFANIVPPIAVLLAKSPIVQKYDMSSIRTIGSGAAPLGEEHIDALTKSVPSEVRQGYGMTETTSGICIQSLSRNSPGSIGILLANHEAKIVDENDNELGDDQAGELLVRGVSIMKGYLNNDEANANCFTKDNWMRTGDVAKFDSKTQQFYIVDRIKELIKYKGLQVAPAGKEGNSRKTCYQTNFFLSVLSELEGLLLGNSKVADCAVVGVYDVKEATEYPRAYVVLQPGHEGSTTLASEISDYITAKVANHKKLRGGVRFVPAIPKSASGKILRKDIREWIKKEQEQEQIKAARL</sequence>
<evidence type="ECO:0000259" key="3">
    <source>
        <dbReference type="Pfam" id="PF00501"/>
    </source>
</evidence>
<organism evidence="5">
    <name type="scientific">Absidia glauca</name>
    <name type="common">Pin mould</name>
    <dbReference type="NCBI Taxonomy" id="4829"/>
    <lineage>
        <taxon>Eukaryota</taxon>
        <taxon>Fungi</taxon>
        <taxon>Fungi incertae sedis</taxon>
        <taxon>Mucoromycota</taxon>
        <taxon>Mucoromycotina</taxon>
        <taxon>Mucoromycetes</taxon>
        <taxon>Mucorales</taxon>
        <taxon>Cunninghamellaceae</taxon>
        <taxon>Absidia</taxon>
    </lineage>
</organism>
<evidence type="ECO:0000259" key="4">
    <source>
        <dbReference type="Pfam" id="PF13193"/>
    </source>
</evidence>
<gene>
    <name evidence="5" type="primary">ABSGL_09532.1 scaffold 11342</name>
</gene>
<dbReference type="Pfam" id="PF00501">
    <property type="entry name" value="AMP-binding"/>
    <property type="match status" value="1"/>
</dbReference>
<name>A0A163MD58_ABSGL</name>
<dbReference type="PROSITE" id="PS00455">
    <property type="entry name" value="AMP_BINDING"/>
    <property type="match status" value="1"/>
</dbReference>
<evidence type="ECO:0000256" key="2">
    <source>
        <dbReference type="ARBA" id="ARBA00022598"/>
    </source>
</evidence>
<dbReference type="Gene3D" id="2.30.38.10">
    <property type="entry name" value="Luciferase, Domain 3"/>
    <property type="match status" value="1"/>
</dbReference>
<evidence type="ECO:0008006" key="7">
    <source>
        <dbReference type="Google" id="ProtNLM"/>
    </source>
</evidence>
<dbReference type="InParanoid" id="A0A163MD58"/>
<dbReference type="OrthoDB" id="1898221at2759"/>
<dbReference type="SUPFAM" id="SSF56801">
    <property type="entry name" value="Acetyl-CoA synthetase-like"/>
    <property type="match status" value="1"/>
</dbReference>
<dbReference type="EMBL" id="LT554228">
    <property type="protein sequence ID" value="SAM03689.1"/>
    <property type="molecule type" value="Genomic_DNA"/>
</dbReference>
<keyword evidence="6" id="KW-1185">Reference proteome</keyword>
<dbReference type="AlphaFoldDB" id="A0A163MD58"/>
<dbReference type="Gene3D" id="3.30.300.30">
    <property type="match status" value="1"/>
</dbReference>
<accession>A0A163MD58</accession>
<evidence type="ECO:0000313" key="5">
    <source>
        <dbReference type="EMBL" id="SAM03689.1"/>
    </source>
</evidence>